<dbReference type="GO" id="GO:0008237">
    <property type="term" value="F:metallopeptidase activity"/>
    <property type="evidence" value="ECO:0007669"/>
    <property type="project" value="InterPro"/>
</dbReference>
<keyword evidence="1" id="KW-1133">Transmembrane helix</keyword>
<keyword evidence="4" id="KW-1185">Reference proteome</keyword>
<reference evidence="3 4" key="1">
    <citation type="submission" date="2016-05" db="EMBL/GenBank/DDBJ databases">
        <title>Compelete Genome Sequence of Bacteriochlorophyll-Synthesizing Bacterium Porphyrobacter neustonensis DSM 9434.</title>
        <authorList>
            <person name="Shi X.-L."/>
            <person name="Wu Y.-H."/>
            <person name="Cheng H."/>
            <person name="Xu L."/>
            <person name="Zhang X.-Q."/>
            <person name="Wang C.-S."/>
            <person name="Xu X.-W."/>
        </authorList>
    </citation>
    <scope>NUCLEOTIDE SEQUENCE [LARGE SCALE GENOMIC DNA]</scope>
    <source>
        <strain evidence="3 4">DSM 9434</strain>
    </source>
</reference>
<protein>
    <recommendedName>
        <fullName evidence="2">Peptidase M1 membrane alanine aminopeptidase domain-containing protein</fullName>
    </recommendedName>
</protein>
<feature type="transmembrane region" description="Helical" evidence="1">
    <location>
        <begin position="146"/>
        <end position="169"/>
    </location>
</feature>
<gene>
    <name evidence="3" type="ORF">A9D12_09965</name>
</gene>
<dbReference type="STRING" id="1112.A9D12_09965"/>
<evidence type="ECO:0000256" key="1">
    <source>
        <dbReference type="SAM" id="Phobius"/>
    </source>
</evidence>
<dbReference type="PANTHER" id="PTHR43471">
    <property type="entry name" value="ABC TRANSPORTER PERMEASE"/>
    <property type="match status" value="1"/>
</dbReference>
<evidence type="ECO:0000259" key="2">
    <source>
        <dbReference type="Pfam" id="PF01433"/>
    </source>
</evidence>
<dbReference type="EMBL" id="CP016033">
    <property type="protein sequence ID" value="ANK13215.1"/>
    <property type="molecule type" value="Genomic_DNA"/>
</dbReference>
<dbReference type="InterPro" id="IPR027268">
    <property type="entry name" value="Peptidase_M4/M1_CTD_sf"/>
</dbReference>
<feature type="transmembrane region" description="Helical" evidence="1">
    <location>
        <begin position="241"/>
        <end position="262"/>
    </location>
</feature>
<feature type="domain" description="Peptidase M1 membrane alanine aminopeptidase" evidence="2">
    <location>
        <begin position="874"/>
        <end position="1055"/>
    </location>
</feature>
<organism evidence="3 4">
    <name type="scientific">Erythrobacter neustonensis</name>
    <dbReference type="NCBI Taxonomy" id="1112"/>
    <lineage>
        <taxon>Bacteria</taxon>
        <taxon>Pseudomonadati</taxon>
        <taxon>Pseudomonadota</taxon>
        <taxon>Alphaproteobacteria</taxon>
        <taxon>Sphingomonadales</taxon>
        <taxon>Erythrobacteraceae</taxon>
        <taxon>Erythrobacter/Porphyrobacter group</taxon>
        <taxon>Erythrobacter</taxon>
    </lineage>
</organism>
<feature type="transmembrane region" description="Helical" evidence="1">
    <location>
        <begin position="176"/>
        <end position="196"/>
    </location>
</feature>
<dbReference type="GO" id="GO:0008270">
    <property type="term" value="F:zinc ion binding"/>
    <property type="evidence" value="ECO:0007669"/>
    <property type="project" value="InterPro"/>
</dbReference>
<accession>A0A192D561</accession>
<dbReference type="Proteomes" id="UP000078263">
    <property type="component" value="Chromosome"/>
</dbReference>
<keyword evidence="1" id="KW-0812">Transmembrane</keyword>
<dbReference type="RefSeq" id="WP_068351358.1">
    <property type="nucleotide sequence ID" value="NZ_CP016033.1"/>
</dbReference>
<feature type="transmembrane region" description="Helical" evidence="1">
    <location>
        <begin position="20"/>
        <end position="40"/>
    </location>
</feature>
<feature type="transmembrane region" description="Helical" evidence="1">
    <location>
        <begin position="446"/>
        <end position="466"/>
    </location>
</feature>
<feature type="transmembrane region" description="Helical" evidence="1">
    <location>
        <begin position="523"/>
        <end position="549"/>
    </location>
</feature>
<feature type="transmembrane region" description="Helical" evidence="1">
    <location>
        <begin position="60"/>
        <end position="80"/>
    </location>
</feature>
<feature type="transmembrane region" description="Helical" evidence="1">
    <location>
        <begin position="101"/>
        <end position="126"/>
    </location>
</feature>
<feature type="transmembrane region" description="Helical" evidence="1">
    <location>
        <begin position="478"/>
        <end position="499"/>
    </location>
</feature>
<sequence length="1198" mass="131211">MLTARLAAFEIRYQLRNPVFWVATAIFFLMGFGLASSDAVSFGSPGAVHENSPYTVTTAMALFSIFYLFVITSFVANAVVRDDATKFGPMIRATPVGRSTFLAGRFLGGVTIATLGYLSIPLGIAIGAAMPWVDPETVGPGSFATYAWPFLVIAIPNIILSSALLFTLATLTRSMLASYIGVLVLVMAYLAVSIVASADPTNLPIAARYEPLGSAAISEATRYWTAAEMNTRLIPLEGNLLFNRIFTLGLSALFLGLAWARFSMTERAPSRWRQKRLARQSARAAKAAAVPPATLTAPVRRDFGFAHALAAFATRLKAEVQFVLKSPGLIVLLLLAIAFATLNLVSAETLYGTPSYPLTANVIATLTGSVSIFSLIVAVFYGGELVWRERDVKINEILDATPAPAWAVFVPKILAIFAVLIAMSLAGMVTGVLFQLAKGAEHIDLALYLAAFVWPQSVDLLLLAVLSVFFQVVSPNKYVGWGVLLVWFVGRIFLTNMGYTNMLYMFGAGPGEPLSDMNGTGGFWVGGLIARAYWLCFGVLLLVLAHWAWPRGTVVAVTPRLKGMGKRVTLASGGVALAAVAGMVGTGLVIHHNIKELNRFETQDEAEARLAAYERAYLKYENLPRPVVTDVVFDVAVYPDQRRMKVTGHYLLRNDSGTAISEVHVRQGDPEVAFTRLDLAGATLAKNDKANGHRIYRFATPLAPGATTRLDFASDTWRRGFANSGAATDIVDNGTFVNNDTFAPIIGMDRGRLLQDRTARRRQGLPAELRMAKLEDTSAQARNYIGADWVNSRITISTAADQVPIAPGNKLSDTVRGGRRIAVFQSPAPILNFFSVQSARYAVAEEQAGRVALSIYYDPKHAWNVPAMQRALKTSLAYYERNFGPYQFGYARIIEFPGYASFAQAFAGTMPYSESIGFAADVRDPETIDYVSYVTAHEVGHQYWAHQVVGANMQGSTLLSETLAQYSALMVMKELYGEDKIRRFLAFELDRYLAGRKGDPLPEQPLYRVENQQHIHYRKGSLAMYLLQHRMGEDAVNRALSRLIERFRFKGAPYPRSLDLIAELRKEAKTPQDQALITDLFEKITIYDLKAKDATSTKRADGKWVTRITVEAGKFYADGKGVETPASLAESIEVGAFTQRPGTGAFDRQAVLAMQRMPAKTGRQVVEIVTAKKPAFAGIDPYNFYIDRDADDNVVAVN</sequence>
<dbReference type="Gene3D" id="1.10.390.10">
    <property type="entry name" value="Neutral Protease Domain 2"/>
    <property type="match status" value="1"/>
</dbReference>
<name>A0A192D561_9SPHN</name>
<dbReference type="Pfam" id="PF01433">
    <property type="entry name" value="Peptidase_M1"/>
    <property type="match status" value="1"/>
</dbReference>
<feature type="transmembrane region" description="Helical" evidence="1">
    <location>
        <begin position="413"/>
        <end position="434"/>
    </location>
</feature>
<evidence type="ECO:0000313" key="3">
    <source>
        <dbReference type="EMBL" id="ANK13215.1"/>
    </source>
</evidence>
<dbReference type="KEGG" id="pns:A9D12_09965"/>
<feature type="transmembrane region" description="Helical" evidence="1">
    <location>
        <begin position="322"/>
        <end position="342"/>
    </location>
</feature>
<proteinExistence type="predicted"/>
<dbReference type="InterPro" id="IPR014782">
    <property type="entry name" value="Peptidase_M1_dom"/>
</dbReference>
<feature type="transmembrane region" description="Helical" evidence="1">
    <location>
        <begin position="570"/>
        <end position="590"/>
    </location>
</feature>
<dbReference type="SUPFAM" id="SSF55486">
    <property type="entry name" value="Metalloproteases ('zincins'), catalytic domain"/>
    <property type="match status" value="1"/>
</dbReference>
<dbReference type="AlphaFoldDB" id="A0A192D561"/>
<feature type="transmembrane region" description="Helical" evidence="1">
    <location>
        <begin position="362"/>
        <end position="383"/>
    </location>
</feature>
<evidence type="ECO:0000313" key="4">
    <source>
        <dbReference type="Proteomes" id="UP000078263"/>
    </source>
</evidence>
<keyword evidence="1" id="KW-0472">Membrane</keyword>